<dbReference type="Proteomes" id="UP000095468">
    <property type="component" value="Unassembled WGS sequence"/>
</dbReference>
<reference evidence="1 2" key="1">
    <citation type="submission" date="2015-09" db="EMBL/GenBank/DDBJ databases">
        <authorList>
            <consortium name="Pathogen Informatics"/>
        </authorList>
    </citation>
    <scope>NUCLEOTIDE SEQUENCE [LARGE SCALE GENOMIC DNA]</scope>
    <source>
        <strain evidence="1 2">2789STDY5608823</strain>
    </source>
</reference>
<dbReference type="AlphaFoldDB" id="A0A173W846"/>
<organism evidence="1 2">
    <name type="scientific">Collinsella aerofaciens</name>
    <dbReference type="NCBI Taxonomy" id="74426"/>
    <lineage>
        <taxon>Bacteria</taxon>
        <taxon>Bacillati</taxon>
        <taxon>Actinomycetota</taxon>
        <taxon>Coriobacteriia</taxon>
        <taxon>Coriobacteriales</taxon>
        <taxon>Coriobacteriaceae</taxon>
        <taxon>Collinsella</taxon>
    </lineage>
</organism>
<proteinExistence type="predicted"/>
<name>A0A173W846_9ACTN</name>
<sequence length="97" mass="10195">MRDAVLDAVEHRVADARGQAVDAALHDAADAVEFIARGQNLLAHAAGCGGVNARQVVRKDSLAVGLSIDHIVHRQVGDAADLRDVRHDLNAAGLECL</sequence>
<evidence type="ECO:0000313" key="1">
    <source>
        <dbReference type="EMBL" id="CUN34348.1"/>
    </source>
</evidence>
<gene>
    <name evidence="1" type="ORF">ERS852381_00014</name>
</gene>
<accession>A0A173W846</accession>
<dbReference type="EMBL" id="CYYP01000001">
    <property type="protein sequence ID" value="CUN34348.1"/>
    <property type="molecule type" value="Genomic_DNA"/>
</dbReference>
<evidence type="ECO:0000313" key="2">
    <source>
        <dbReference type="Proteomes" id="UP000095468"/>
    </source>
</evidence>
<protein>
    <submittedName>
        <fullName evidence="1">Uncharacterized protein</fullName>
    </submittedName>
</protein>